<proteinExistence type="predicted"/>
<name>A0A1A8DMZ0_NOTKA</name>
<reference evidence="1" key="1">
    <citation type="submission" date="2016-05" db="EMBL/GenBank/DDBJ databases">
        <authorList>
            <person name="Lavstsen T."/>
            <person name="Jespersen J.S."/>
        </authorList>
    </citation>
    <scope>NUCLEOTIDE SEQUENCE</scope>
    <source>
        <tissue evidence="1">Brain</tissue>
    </source>
</reference>
<protein>
    <submittedName>
        <fullName evidence="1">Uncharacterized protein</fullName>
    </submittedName>
</protein>
<reference evidence="1" key="2">
    <citation type="submission" date="2016-06" db="EMBL/GenBank/DDBJ databases">
        <title>The genome of a short-lived fish provides insights into sex chromosome evolution and the genetic control of aging.</title>
        <authorList>
            <person name="Reichwald K."/>
            <person name="Felder M."/>
            <person name="Petzold A."/>
            <person name="Koch P."/>
            <person name="Groth M."/>
            <person name="Platzer M."/>
        </authorList>
    </citation>
    <scope>NUCLEOTIDE SEQUENCE</scope>
    <source>
        <tissue evidence="1">Brain</tissue>
    </source>
</reference>
<gene>
    <name evidence="1" type="primary">Nfu_g_1_022880</name>
</gene>
<evidence type="ECO:0000313" key="1">
    <source>
        <dbReference type="EMBL" id="SBQ34219.1"/>
    </source>
</evidence>
<sequence length="92" mass="10686">SLFNEKIMNIKLAIHSSMLTSTTRPQLQLQQQCEAAFLGLFYFWGISGCLGIGSPPCFPWVLGGRSVAPYTHYWTLLWRNHTYIHKRVYTHR</sequence>
<dbReference type="AlphaFoldDB" id="A0A1A8DMZ0"/>
<feature type="non-terminal residue" evidence="1">
    <location>
        <position position="92"/>
    </location>
</feature>
<feature type="non-terminal residue" evidence="1">
    <location>
        <position position="1"/>
    </location>
</feature>
<accession>A0A1A8DMZ0</accession>
<organism evidence="1">
    <name type="scientific">Nothobranchius kadleci</name>
    <name type="common">African annual killifish</name>
    <dbReference type="NCBI Taxonomy" id="1051664"/>
    <lineage>
        <taxon>Eukaryota</taxon>
        <taxon>Metazoa</taxon>
        <taxon>Chordata</taxon>
        <taxon>Craniata</taxon>
        <taxon>Vertebrata</taxon>
        <taxon>Euteleostomi</taxon>
        <taxon>Actinopterygii</taxon>
        <taxon>Neopterygii</taxon>
        <taxon>Teleostei</taxon>
        <taxon>Neoteleostei</taxon>
        <taxon>Acanthomorphata</taxon>
        <taxon>Ovalentaria</taxon>
        <taxon>Atherinomorphae</taxon>
        <taxon>Cyprinodontiformes</taxon>
        <taxon>Nothobranchiidae</taxon>
        <taxon>Nothobranchius</taxon>
    </lineage>
</organism>
<dbReference type="EMBL" id="HAEA01005739">
    <property type="protein sequence ID" value="SBQ34219.1"/>
    <property type="molecule type" value="Transcribed_RNA"/>
</dbReference>